<dbReference type="OrthoDB" id="9849242at2"/>
<dbReference type="Proteomes" id="UP000256269">
    <property type="component" value="Unassembled WGS sequence"/>
</dbReference>
<name>A0A3E0G5D4_9PSEU</name>
<accession>A0A3E0G5D4</accession>
<proteinExistence type="predicted"/>
<dbReference type="AlphaFoldDB" id="A0A3E0G5D4"/>
<sequence length="109" mass="12126">MTNVIRAELVREVLDDVLMAEKRAEQPALPAEELSPELWTVIWGHDKEEESGKDYQLAALVGRVLAEATLIRATVSWTLAGTPPAGRTLPEAVADLGITLHERWPTTWR</sequence>
<gene>
    <name evidence="1" type="ORF">BCF44_1386</name>
</gene>
<comment type="caution">
    <text evidence="1">The sequence shown here is derived from an EMBL/GenBank/DDBJ whole genome shotgun (WGS) entry which is preliminary data.</text>
</comment>
<keyword evidence="2" id="KW-1185">Reference proteome</keyword>
<evidence type="ECO:0000313" key="1">
    <source>
        <dbReference type="EMBL" id="REH18019.1"/>
    </source>
</evidence>
<organism evidence="1 2">
    <name type="scientific">Kutzneria buriramensis</name>
    <dbReference type="NCBI Taxonomy" id="1045776"/>
    <lineage>
        <taxon>Bacteria</taxon>
        <taxon>Bacillati</taxon>
        <taxon>Actinomycetota</taxon>
        <taxon>Actinomycetes</taxon>
        <taxon>Pseudonocardiales</taxon>
        <taxon>Pseudonocardiaceae</taxon>
        <taxon>Kutzneria</taxon>
    </lineage>
</organism>
<evidence type="ECO:0000313" key="2">
    <source>
        <dbReference type="Proteomes" id="UP000256269"/>
    </source>
</evidence>
<dbReference type="RefSeq" id="WP_147329052.1">
    <property type="nucleotide sequence ID" value="NZ_CP144378.1"/>
</dbReference>
<protein>
    <submittedName>
        <fullName evidence="1">Uncharacterized protein</fullName>
    </submittedName>
</protein>
<reference evidence="1 2" key="1">
    <citation type="submission" date="2018-08" db="EMBL/GenBank/DDBJ databases">
        <title>Genomic Encyclopedia of Archaeal and Bacterial Type Strains, Phase II (KMG-II): from individual species to whole genera.</title>
        <authorList>
            <person name="Goeker M."/>
        </authorList>
    </citation>
    <scope>NUCLEOTIDE SEQUENCE [LARGE SCALE GENOMIC DNA]</scope>
    <source>
        <strain evidence="1 2">DSM 45791</strain>
    </source>
</reference>
<dbReference type="EMBL" id="QUNO01000038">
    <property type="protein sequence ID" value="REH18019.1"/>
    <property type="molecule type" value="Genomic_DNA"/>
</dbReference>